<dbReference type="NCBIfam" id="NF004638">
    <property type="entry name" value="PRK05988.1"/>
    <property type="match status" value="1"/>
</dbReference>
<evidence type="ECO:0000256" key="7">
    <source>
        <dbReference type="PIRSR" id="PIRSR000216-1"/>
    </source>
</evidence>
<organism evidence="8">
    <name type="scientific">Methyloraptor flagellatus</name>
    <dbReference type="NCBI Taxonomy" id="3162530"/>
    <lineage>
        <taxon>Bacteria</taxon>
        <taxon>Pseudomonadati</taxon>
        <taxon>Pseudomonadota</taxon>
        <taxon>Alphaproteobacteria</taxon>
        <taxon>Hyphomicrobiales</taxon>
        <taxon>Ancalomicrobiaceae</taxon>
        <taxon>Methyloraptor</taxon>
    </lineage>
</organism>
<dbReference type="PROSITE" id="PS01099">
    <property type="entry name" value="COMPLEX1_24K"/>
    <property type="match status" value="1"/>
</dbReference>
<dbReference type="KEGG" id="mflg:ABS361_17005"/>
<evidence type="ECO:0000256" key="3">
    <source>
        <dbReference type="ARBA" id="ARBA00022723"/>
    </source>
</evidence>
<dbReference type="Gene3D" id="1.10.10.1590">
    <property type="entry name" value="NADH-quinone oxidoreductase subunit E"/>
    <property type="match status" value="1"/>
</dbReference>
<dbReference type="AlphaFoldDB" id="A0AAU7X9V0"/>
<dbReference type="GO" id="GO:0051537">
    <property type="term" value="F:2 iron, 2 sulfur cluster binding"/>
    <property type="evidence" value="ECO:0007669"/>
    <property type="project" value="UniProtKB-KW"/>
</dbReference>
<comment type="similarity">
    <text evidence="1">Belongs to the complex I 24 kDa subunit family.</text>
</comment>
<accession>A0AAU7X9V0</accession>
<keyword evidence="5 7" id="KW-0411">Iron-sulfur</keyword>
<dbReference type="InterPro" id="IPR028431">
    <property type="entry name" value="NADP_DH_HndA-like"/>
</dbReference>
<dbReference type="InterPro" id="IPR036249">
    <property type="entry name" value="Thioredoxin-like_sf"/>
</dbReference>
<feature type="binding site" evidence="7">
    <location>
        <position position="129"/>
    </location>
    <ligand>
        <name>[2Fe-2S] cluster</name>
        <dbReference type="ChEBI" id="CHEBI:190135"/>
    </ligand>
</feature>
<dbReference type="InterPro" id="IPR041921">
    <property type="entry name" value="NuoE_N"/>
</dbReference>
<comment type="cofactor">
    <cofactor evidence="7">
        <name>[2Fe-2S] cluster</name>
        <dbReference type="ChEBI" id="CHEBI:190135"/>
    </cofactor>
    <text evidence="7">Binds 1 [2Fe-2S] cluster.</text>
</comment>
<dbReference type="RefSeq" id="WP_407048858.1">
    <property type="nucleotide sequence ID" value="NZ_CP158568.1"/>
</dbReference>
<gene>
    <name evidence="8" type="ORF">ABS361_17005</name>
</gene>
<evidence type="ECO:0000256" key="6">
    <source>
        <dbReference type="ARBA" id="ARBA00034078"/>
    </source>
</evidence>
<keyword evidence="2 7" id="KW-0001">2Fe-2S</keyword>
<dbReference type="InterPro" id="IPR002023">
    <property type="entry name" value="NuoE-like"/>
</dbReference>
<dbReference type="PIRSF" id="PIRSF000216">
    <property type="entry name" value="NADH_DH_24kDa"/>
    <property type="match status" value="1"/>
</dbReference>
<dbReference type="GO" id="GO:0046872">
    <property type="term" value="F:metal ion binding"/>
    <property type="evidence" value="ECO:0007669"/>
    <property type="project" value="UniProtKB-KW"/>
</dbReference>
<evidence type="ECO:0000256" key="2">
    <source>
        <dbReference type="ARBA" id="ARBA00022714"/>
    </source>
</evidence>
<dbReference type="PANTHER" id="PTHR43342">
    <property type="entry name" value="NADH-QUINONE OXIDOREDUCTASE, E SUBUNIT"/>
    <property type="match status" value="1"/>
</dbReference>
<keyword evidence="3 7" id="KW-0479">Metal-binding</keyword>
<sequence length="162" mass="17525">MTKHPARAWDQATARTIIDSHRAEPGALLPIFHALQDTFGYVDREALPLIAEALNISRAEVHGVMSFYHDFREEPAGRTVIKICRAEACQAVGCQGLVDHVEARHGIALGETTADGAVTVEEVFCLGNCALGPSAMVDGKPLGRMTREKLDHLIAAARTGRQ</sequence>
<feature type="binding site" evidence="7">
    <location>
        <position position="84"/>
    </location>
    <ligand>
        <name>[2Fe-2S] cluster</name>
        <dbReference type="ChEBI" id="CHEBI:190135"/>
    </ligand>
</feature>
<dbReference type="Pfam" id="PF01257">
    <property type="entry name" value="2Fe-2S_thioredx"/>
    <property type="match status" value="1"/>
</dbReference>
<reference evidence="8" key="1">
    <citation type="submission" date="2024-06" db="EMBL/GenBank/DDBJ databases">
        <title>Methylostella associata gen. nov., sp. nov., a novel Ancalomicrobiaceae-affiliated facultatively methylotrophic bacteria that feed on methanotrophs of the genus Methylococcus.</title>
        <authorList>
            <person name="Saltykova V."/>
            <person name="Danilova O.V."/>
            <person name="Oshkin I.Y."/>
            <person name="Belova S.E."/>
            <person name="Pimenov N.V."/>
            <person name="Dedysh S.N."/>
        </authorList>
    </citation>
    <scope>NUCLEOTIDE SEQUENCE</scope>
    <source>
        <strain evidence="8">S20</strain>
    </source>
</reference>
<keyword evidence="4 7" id="KW-0408">Iron</keyword>
<evidence type="ECO:0000256" key="4">
    <source>
        <dbReference type="ARBA" id="ARBA00023004"/>
    </source>
</evidence>
<feature type="binding site" evidence="7">
    <location>
        <position position="89"/>
    </location>
    <ligand>
        <name>[2Fe-2S] cluster</name>
        <dbReference type="ChEBI" id="CHEBI:190135"/>
    </ligand>
</feature>
<dbReference type="SUPFAM" id="SSF52833">
    <property type="entry name" value="Thioredoxin-like"/>
    <property type="match status" value="1"/>
</dbReference>
<dbReference type="EMBL" id="CP158568">
    <property type="protein sequence ID" value="XBY43756.1"/>
    <property type="molecule type" value="Genomic_DNA"/>
</dbReference>
<dbReference type="PANTHER" id="PTHR43342:SF1">
    <property type="entry name" value="BIFURCATING [FEFE] HYDROGENASE GAMMA SUBUNIT"/>
    <property type="match status" value="1"/>
</dbReference>
<evidence type="ECO:0000256" key="5">
    <source>
        <dbReference type="ARBA" id="ARBA00023014"/>
    </source>
</evidence>
<feature type="binding site" evidence="7">
    <location>
        <position position="125"/>
    </location>
    <ligand>
        <name>[2Fe-2S] cluster</name>
        <dbReference type="ChEBI" id="CHEBI:190135"/>
    </ligand>
</feature>
<dbReference type="Gene3D" id="3.40.30.10">
    <property type="entry name" value="Glutaredoxin"/>
    <property type="match status" value="1"/>
</dbReference>
<protein>
    <submittedName>
        <fullName evidence="8">Formate dehydrogenase subunit gamma</fullName>
    </submittedName>
</protein>
<dbReference type="GO" id="GO:0016491">
    <property type="term" value="F:oxidoreductase activity"/>
    <property type="evidence" value="ECO:0007669"/>
    <property type="project" value="InterPro"/>
</dbReference>
<dbReference type="CDD" id="cd03081">
    <property type="entry name" value="TRX_Fd_NuoE_FDH_gamma"/>
    <property type="match status" value="1"/>
</dbReference>
<evidence type="ECO:0000313" key="8">
    <source>
        <dbReference type="EMBL" id="XBY43756.1"/>
    </source>
</evidence>
<comment type="cofactor">
    <cofactor evidence="6">
        <name>[2Fe-2S] cluster</name>
        <dbReference type="ChEBI" id="CHEBI:190135"/>
    </cofactor>
</comment>
<name>A0AAU7X9V0_9HYPH</name>
<evidence type="ECO:0000256" key="1">
    <source>
        <dbReference type="ARBA" id="ARBA00010643"/>
    </source>
</evidence>
<proteinExistence type="inferred from homology"/>